<comment type="caution">
    <text evidence="6">The sequence shown here is derived from an EMBL/GenBank/DDBJ whole genome shotgun (WGS) entry which is preliminary data.</text>
</comment>
<dbReference type="GO" id="GO:0005125">
    <property type="term" value="F:cytokine activity"/>
    <property type="evidence" value="ECO:0007669"/>
    <property type="project" value="InterPro"/>
</dbReference>
<organism evidence="6 7">
    <name type="scientific">Rhipicephalus microplus</name>
    <name type="common">Cattle tick</name>
    <name type="synonym">Boophilus microplus</name>
    <dbReference type="NCBI Taxonomy" id="6941"/>
    <lineage>
        <taxon>Eukaryota</taxon>
        <taxon>Metazoa</taxon>
        <taxon>Ecdysozoa</taxon>
        <taxon>Arthropoda</taxon>
        <taxon>Chelicerata</taxon>
        <taxon>Arachnida</taxon>
        <taxon>Acari</taxon>
        <taxon>Parasitiformes</taxon>
        <taxon>Ixodida</taxon>
        <taxon>Ixodoidea</taxon>
        <taxon>Ixodidae</taxon>
        <taxon>Rhipicephalinae</taxon>
        <taxon>Rhipicephalus</taxon>
        <taxon>Boophilus</taxon>
    </lineage>
</organism>
<feature type="transmembrane region" description="Helical" evidence="5">
    <location>
        <begin position="33"/>
        <end position="55"/>
    </location>
</feature>
<sequence length="179" mass="19981">MFEPVQQKACLAKPSLRPDYFLEHLQIDSSLPLFLGMLGVFEMVLLVCFIVQVGFAADTNANEACGDKYAPNRNSVAIGKRATCPFTRVLNIVSDRVPPEIPTVKCKCPGNRCSSVGDFRCLEVREKLTVFYPNWKDGSRWSVRNKTIVVTTACVCAMSRAVKSHDLDDRIFKLGLMTD</sequence>
<accession>A0A9J6E5V1</accession>
<keyword evidence="5" id="KW-0812">Transmembrane</keyword>
<evidence type="ECO:0000256" key="1">
    <source>
        <dbReference type="ARBA" id="ARBA00004613"/>
    </source>
</evidence>
<comment type="subcellular location">
    <subcellularLocation>
        <location evidence="1">Secreted</location>
    </subcellularLocation>
</comment>
<dbReference type="AlphaFoldDB" id="A0A9J6E5V1"/>
<proteinExistence type="inferred from homology"/>
<evidence type="ECO:0000256" key="3">
    <source>
        <dbReference type="ARBA" id="ARBA00022525"/>
    </source>
</evidence>
<keyword evidence="5" id="KW-1133">Transmembrane helix</keyword>
<keyword evidence="7" id="KW-1185">Reference proteome</keyword>
<evidence type="ECO:0000256" key="5">
    <source>
        <dbReference type="SAM" id="Phobius"/>
    </source>
</evidence>
<name>A0A9J6E5V1_RHIMP</name>
<reference evidence="6" key="1">
    <citation type="journal article" date="2020" name="Cell">
        <title>Large-Scale Comparative Analyses of Tick Genomes Elucidate Their Genetic Diversity and Vector Capacities.</title>
        <authorList>
            <consortium name="Tick Genome and Microbiome Consortium (TIGMIC)"/>
            <person name="Jia N."/>
            <person name="Wang J."/>
            <person name="Shi W."/>
            <person name="Du L."/>
            <person name="Sun Y."/>
            <person name="Zhan W."/>
            <person name="Jiang J.F."/>
            <person name="Wang Q."/>
            <person name="Zhang B."/>
            <person name="Ji P."/>
            <person name="Bell-Sakyi L."/>
            <person name="Cui X.M."/>
            <person name="Yuan T.T."/>
            <person name="Jiang B.G."/>
            <person name="Yang W.F."/>
            <person name="Lam T.T."/>
            <person name="Chang Q.C."/>
            <person name="Ding S.J."/>
            <person name="Wang X.J."/>
            <person name="Zhu J.G."/>
            <person name="Ruan X.D."/>
            <person name="Zhao L."/>
            <person name="Wei J.T."/>
            <person name="Ye R.Z."/>
            <person name="Que T.C."/>
            <person name="Du C.H."/>
            <person name="Zhou Y.H."/>
            <person name="Cheng J.X."/>
            <person name="Dai P.F."/>
            <person name="Guo W.B."/>
            <person name="Han X.H."/>
            <person name="Huang E.J."/>
            <person name="Li L.F."/>
            <person name="Wei W."/>
            <person name="Gao Y.C."/>
            <person name="Liu J.Z."/>
            <person name="Shao H.Z."/>
            <person name="Wang X."/>
            <person name="Wang C.C."/>
            <person name="Yang T.C."/>
            <person name="Huo Q.B."/>
            <person name="Li W."/>
            <person name="Chen H.Y."/>
            <person name="Chen S.E."/>
            <person name="Zhou L.G."/>
            <person name="Ni X.B."/>
            <person name="Tian J.H."/>
            <person name="Sheng Y."/>
            <person name="Liu T."/>
            <person name="Pan Y.S."/>
            <person name="Xia L.Y."/>
            <person name="Li J."/>
            <person name="Zhao F."/>
            <person name="Cao W.C."/>
        </authorList>
    </citation>
    <scope>NUCLEOTIDE SEQUENCE</scope>
    <source>
        <strain evidence="6">Rmic-2018</strain>
    </source>
</reference>
<dbReference type="GO" id="GO:0005576">
    <property type="term" value="C:extracellular region"/>
    <property type="evidence" value="ECO:0007669"/>
    <property type="project" value="UniProtKB-SubCell"/>
</dbReference>
<keyword evidence="5" id="KW-0472">Membrane</keyword>
<keyword evidence="4" id="KW-0732">Signal</keyword>
<dbReference type="InterPro" id="IPR029034">
    <property type="entry name" value="Cystine-knot_cytokine"/>
</dbReference>
<dbReference type="Pfam" id="PF06083">
    <property type="entry name" value="IL17"/>
    <property type="match status" value="1"/>
</dbReference>
<protein>
    <submittedName>
        <fullName evidence="6">Uncharacterized protein</fullName>
    </submittedName>
</protein>
<evidence type="ECO:0000256" key="4">
    <source>
        <dbReference type="ARBA" id="ARBA00022729"/>
    </source>
</evidence>
<dbReference type="EMBL" id="JABSTU010000005">
    <property type="protein sequence ID" value="KAH8029847.1"/>
    <property type="molecule type" value="Genomic_DNA"/>
</dbReference>
<gene>
    <name evidence="6" type="ORF">HPB51_004882</name>
</gene>
<evidence type="ECO:0000313" key="7">
    <source>
        <dbReference type="Proteomes" id="UP000821866"/>
    </source>
</evidence>
<dbReference type="Gene3D" id="2.10.90.10">
    <property type="entry name" value="Cystine-knot cytokines"/>
    <property type="match status" value="1"/>
</dbReference>
<evidence type="ECO:0000256" key="2">
    <source>
        <dbReference type="ARBA" id="ARBA00007236"/>
    </source>
</evidence>
<reference evidence="6" key="2">
    <citation type="submission" date="2021-09" db="EMBL/GenBank/DDBJ databases">
        <authorList>
            <person name="Jia N."/>
            <person name="Wang J."/>
            <person name="Shi W."/>
            <person name="Du L."/>
            <person name="Sun Y."/>
            <person name="Zhan W."/>
            <person name="Jiang J."/>
            <person name="Wang Q."/>
            <person name="Zhang B."/>
            <person name="Ji P."/>
            <person name="Sakyi L.B."/>
            <person name="Cui X."/>
            <person name="Yuan T."/>
            <person name="Jiang B."/>
            <person name="Yang W."/>
            <person name="Lam T.T.-Y."/>
            <person name="Chang Q."/>
            <person name="Ding S."/>
            <person name="Wang X."/>
            <person name="Zhu J."/>
            <person name="Ruan X."/>
            <person name="Zhao L."/>
            <person name="Wei J."/>
            <person name="Que T."/>
            <person name="Du C."/>
            <person name="Cheng J."/>
            <person name="Dai P."/>
            <person name="Han X."/>
            <person name="Huang E."/>
            <person name="Gao Y."/>
            <person name="Liu J."/>
            <person name="Shao H."/>
            <person name="Ye R."/>
            <person name="Li L."/>
            <person name="Wei W."/>
            <person name="Wang X."/>
            <person name="Wang C."/>
            <person name="Huo Q."/>
            <person name="Li W."/>
            <person name="Guo W."/>
            <person name="Chen H."/>
            <person name="Chen S."/>
            <person name="Zhou L."/>
            <person name="Zhou L."/>
            <person name="Ni X."/>
            <person name="Tian J."/>
            <person name="Zhou Y."/>
            <person name="Sheng Y."/>
            <person name="Liu T."/>
            <person name="Pan Y."/>
            <person name="Xia L."/>
            <person name="Li J."/>
            <person name="Zhao F."/>
            <person name="Cao W."/>
        </authorList>
    </citation>
    <scope>NUCLEOTIDE SEQUENCE</scope>
    <source>
        <strain evidence="6">Rmic-2018</strain>
        <tissue evidence="6">Larvae</tissue>
    </source>
</reference>
<dbReference type="Proteomes" id="UP000821866">
    <property type="component" value="Chromosome 3"/>
</dbReference>
<dbReference type="InterPro" id="IPR010345">
    <property type="entry name" value="IL-17_fam"/>
</dbReference>
<dbReference type="SUPFAM" id="SSF57501">
    <property type="entry name" value="Cystine-knot cytokines"/>
    <property type="match status" value="1"/>
</dbReference>
<dbReference type="VEuPathDB" id="VectorBase:LOC119163682"/>
<keyword evidence="3" id="KW-0964">Secreted</keyword>
<comment type="similarity">
    <text evidence="2">Belongs to the IL-17 family.</text>
</comment>
<evidence type="ECO:0000313" key="6">
    <source>
        <dbReference type="EMBL" id="KAH8029847.1"/>
    </source>
</evidence>